<organism evidence="1">
    <name type="scientific">Gibberella zeae</name>
    <name type="common">Wheat head blight fungus</name>
    <name type="synonym">Fusarium graminearum</name>
    <dbReference type="NCBI Taxonomy" id="5518"/>
    <lineage>
        <taxon>Eukaryota</taxon>
        <taxon>Fungi</taxon>
        <taxon>Dikarya</taxon>
        <taxon>Ascomycota</taxon>
        <taxon>Pezizomycotina</taxon>
        <taxon>Sordariomycetes</taxon>
        <taxon>Hypocreomycetidae</taxon>
        <taxon>Hypocreales</taxon>
        <taxon>Nectriaceae</taxon>
        <taxon>Fusarium</taxon>
    </lineage>
</organism>
<proteinExistence type="predicted"/>
<reference evidence="1" key="1">
    <citation type="submission" date="2019-04" db="EMBL/GenBank/DDBJ databases">
        <authorList>
            <person name="Melise S."/>
            <person name="Noan J."/>
            <person name="Okalmin O."/>
        </authorList>
    </citation>
    <scope>NUCLEOTIDE SEQUENCE</scope>
    <source>
        <strain evidence="1">FN9</strain>
    </source>
</reference>
<name>A0A4E9EEU1_GIBZA</name>
<dbReference type="EMBL" id="CAAKMV010000152">
    <property type="protein sequence ID" value="VIO61371.1"/>
    <property type="molecule type" value="Genomic_DNA"/>
</dbReference>
<dbReference type="AlphaFoldDB" id="A0A4E9EEU1"/>
<protein>
    <submittedName>
        <fullName evidence="1">Uncharacterized protein</fullName>
    </submittedName>
</protein>
<sequence>MVRLIHLAQTALAFSIYSKSLYKVKIFVGGQNICSYPRRGHEDADEIQDYFVIPSPLTIHGVFVKKGLVRQLVALESERSGIARYSIEHQMTGQDQHLKIRMEFFPESVVFLVLRLVGGGGTIHDLIEEHDTVDHTITLEPTMAIAPGGFISHEIIQDPTSGEWCDEPAYTVNLQVVNYKQFTNITGLSPKTPSPDEVAKITLEKCTPKELENLVDEEIHLQGIGEMYAQTGIDITGPYNGNRAREDRASVKHYSATPIDTKDNVLVMGHRSGVLSILQFDLDFS</sequence>
<accession>A0A4E9EEU1</accession>
<gene>
    <name evidence="1" type="ORF">FUG_LOCUS431503</name>
</gene>
<evidence type="ECO:0000313" key="1">
    <source>
        <dbReference type="EMBL" id="VIO61371.1"/>
    </source>
</evidence>